<evidence type="ECO:0000313" key="5">
    <source>
        <dbReference type="Proteomes" id="UP000035352"/>
    </source>
</evidence>
<evidence type="ECO:0000313" key="4">
    <source>
        <dbReference type="EMBL" id="AKJ30538.1"/>
    </source>
</evidence>
<dbReference type="GO" id="GO:0016757">
    <property type="term" value="F:glycosyltransferase activity"/>
    <property type="evidence" value="ECO:0007669"/>
    <property type="project" value="InterPro"/>
</dbReference>
<dbReference type="AlphaFoldDB" id="A0A0G3BRC2"/>
<dbReference type="PATRIC" id="fig|413882.6.peg.4017"/>
<dbReference type="InterPro" id="IPR001296">
    <property type="entry name" value="Glyco_trans_1"/>
</dbReference>
<dbReference type="InterPro" id="IPR028098">
    <property type="entry name" value="Glyco_trans_4-like_N"/>
</dbReference>
<feature type="region of interest" description="Disordered" evidence="1">
    <location>
        <begin position="383"/>
        <end position="424"/>
    </location>
</feature>
<dbReference type="PANTHER" id="PTHR45947:SF3">
    <property type="entry name" value="SULFOQUINOVOSYL TRANSFERASE SQD2"/>
    <property type="match status" value="1"/>
</dbReference>
<dbReference type="RefSeq" id="WP_047195888.1">
    <property type="nucleotide sequence ID" value="NZ_CP011371.1"/>
</dbReference>
<keyword evidence="5" id="KW-1185">Reference proteome</keyword>
<evidence type="ECO:0000259" key="3">
    <source>
        <dbReference type="Pfam" id="PF13439"/>
    </source>
</evidence>
<feature type="compositionally biased region" description="Low complexity" evidence="1">
    <location>
        <begin position="413"/>
        <end position="424"/>
    </location>
</feature>
<protein>
    <submittedName>
        <fullName evidence="4">Glycosyltransferase</fullName>
    </submittedName>
</protein>
<sequence length="424" mass="45186">MASVQNPQRTHVLQIVGNAIVGGMETYVFRLIERLPPERFRVTVLCPWESQVSEQLRQLGVEVLVVPMPDDPPWASIQTTSAIIKSHAVDVLHAHLPNAHLLGALAGRLTQTPVLTTIHSRQLAICDVEAHRLAGTHLSVICQYTYFQALTLGVTAAQLHVIPNGVDTDIFKPAKVREGPLRCRLGIAAETPLVGFIGRLSWEKGPESFLRAALIAHHQRPDLHFVLVGDGPMQSQCRTFIENFGMGAYAHLAGLQVDMPAVYPELDLVVSTSHSEAMPLALMEAMACGLPIVATRVGGVPEMVQHGLTGALHNPGDFDGIGAQIARLLNQPDTLAAMGQRARQRAESQFSLADSVARTGELLARLAQSREDRRRIAAVPLDAPPTGRAVAASPAALGAAAGSAATGSGGRSTGSRSATKQARA</sequence>
<feature type="compositionally biased region" description="Low complexity" evidence="1">
    <location>
        <begin position="387"/>
        <end position="406"/>
    </location>
</feature>
<dbReference type="PANTHER" id="PTHR45947">
    <property type="entry name" value="SULFOQUINOVOSYL TRANSFERASE SQD2"/>
    <property type="match status" value="1"/>
</dbReference>
<name>A0A0G3BRC2_9BURK</name>
<dbReference type="Gene3D" id="3.40.50.2000">
    <property type="entry name" value="Glycogen Phosphorylase B"/>
    <property type="match status" value="2"/>
</dbReference>
<dbReference type="EMBL" id="CP011371">
    <property type="protein sequence ID" value="AKJ30538.1"/>
    <property type="molecule type" value="Genomic_DNA"/>
</dbReference>
<feature type="domain" description="Glycosyltransferase subfamily 4-like N-terminal" evidence="3">
    <location>
        <begin position="21"/>
        <end position="169"/>
    </location>
</feature>
<feature type="domain" description="Glycosyl transferase family 1" evidence="2">
    <location>
        <begin position="185"/>
        <end position="345"/>
    </location>
</feature>
<dbReference type="Proteomes" id="UP000035352">
    <property type="component" value="Chromosome"/>
</dbReference>
<dbReference type="KEGG" id="pbh:AAW51_3847"/>
<dbReference type="Pfam" id="PF13439">
    <property type="entry name" value="Glyco_transf_4"/>
    <property type="match status" value="1"/>
</dbReference>
<dbReference type="STRING" id="413882.AAW51_3847"/>
<evidence type="ECO:0000259" key="2">
    <source>
        <dbReference type="Pfam" id="PF00534"/>
    </source>
</evidence>
<gene>
    <name evidence="4" type="ORF">AAW51_3847</name>
</gene>
<accession>A0A0G3BRC2</accession>
<dbReference type="InterPro" id="IPR050194">
    <property type="entry name" value="Glycosyltransferase_grp1"/>
</dbReference>
<evidence type="ECO:0000256" key="1">
    <source>
        <dbReference type="SAM" id="MobiDB-lite"/>
    </source>
</evidence>
<reference evidence="4 5" key="1">
    <citation type="submission" date="2015-05" db="EMBL/GenBank/DDBJ databases">
        <authorList>
            <person name="Tang B."/>
            <person name="Yu Y."/>
        </authorList>
    </citation>
    <scope>NUCLEOTIDE SEQUENCE [LARGE SCALE GENOMIC DNA]</scope>
    <source>
        <strain evidence="4 5">DSM 7029</strain>
    </source>
</reference>
<dbReference type="SUPFAM" id="SSF53756">
    <property type="entry name" value="UDP-Glycosyltransferase/glycogen phosphorylase"/>
    <property type="match status" value="1"/>
</dbReference>
<organism evidence="4 5">
    <name type="scientific">Caldimonas brevitalea</name>
    <dbReference type="NCBI Taxonomy" id="413882"/>
    <lineage>
        <taxon>Bacteria</taxon>
        <taxon>Pseudomonadati</taxon>
        <taxon>Pseudomonadota</taxon>
        <taxon>Betaproteobacteria</taxon>
        <taxon>Burkholderiales</taxon>
        <taxon>Sphaerotilaceae</taxon>
        <taxon>Caldimonas</taxon>
    </lineage>
</organism>
<keyword evidence="4" id="KW-0808">Transferase</keyword>
<proteinExistence type="predicted"/>
<dbReference type="Pfam" id="PF00534">
    <property type="entry name" value="Glycos_transf_1"/>
    <property type="match status" value="1"/>
</dbReference>